<evidence type="ECO:0000313" key="3">
    <source>
        <dbReference type="Proteomes" id="UP000033101"/>
    </source>
</evidence>
<organism evidence="2 3">
    <name type="scientific">Methanosarcina horonobensis HB-1 = JCM 15518</name>
    <dbReference type="NCBI Taxonomy" id="1434110"/>
    <lineage>
        <taxon>Archaea</taxon>
        <taxon>Methanobacteriati</taxon>
        <taxon>Methanobacteriota</taxon>
        <taxon>Stenosarchaea group</taxon>
        <taxon>Methanomicrobia</taxon>
        <taxon>Methanosarcinales</taxon>
        <taxon>Methanosarcinaceae</taxon>
        <taxon>Methanosarcina</taxon>
    </lineage>
</organism>
<keyword evidence="1" id="KW-0472">Membrane</keyword>
<dbReference type="Proteomes" id="UP000033101">
    <property type="component" value="Chromosome"/>
</dbReference>
<feature type="transmembrane region" description="Helical" evidence="1">
    <location>
        <begin position="30"/>
        <end position="48"/>
    </location>
</feature>
<dbReference type="PATRIC" id="fig|1434110.4.peg.3892"/>
<dbReference type="EMBL" id="CP009516">
    <property type="protein sequence ID" value="AKB79503.1"/>
    <property type="molecule type" value="Genomic_DNA"/>
</dbReference>
<sequence length="58" mass="6350">MITIILFALSSGILLSSKNARKLLKVYDARLWSTALLAVTLVMILGILSELTARFLAD</sequence>
<gene>
    <name evidence="2" type="ORF">MSHOH_3020</name>
</gene>
<dbReference type="KEGG" id="mhor:MSHOH_3020"/>
<accession>A0A0E3SHY4</accession>
<protein>
    <submittedName>
        <fullName evidence="2">Uncharacterized protein</fullName>
    </submittedName>
</protein>
<name>A0A0E3SHY4_9EURY</name>
<keyword evidence="1" id="KW-1133">Transmembrane helix</keyword>
<keyword evidence="1" id="KW-0812">Transmembrane</keyword>
<evidence type="ECO:0000313" key="2">
    <source>
        <dbReference type="EMBL" id="AKB79503.1"/>
    </source>
</evidence>
<proteinExistence type="predicted"/>
<dbReference type="HOGENOM" id="CLU_176743_0_0_2"/>
<reference evidence="2 3" key="1">
    <citation type="submission" date="2014-07" db="EMBL/GenBank/DDBJ databases">
        <title>Methanogenic archaea and the global carbon cycle.</title>
        <authorList>
            <person name="Henriksen J.R."/>
            <person name="Luke J."/>
            <person name="Reinhart S."/>
            <person name="Benedict M.N."/>
            <person name="Youngblut N.D."/>
            <person name="Metcalf M.E."/>
            <person name="Whitaker R.J."/>
            <person name="Metcalf W.W."/>
        </authorList>
    </citation>
    <scope>NUCLEOTIDE SEQUENCE [LARGE SCALE GENOMIC DNA]</scope>
    <source>
        <strain evidence="2 3">HB-1</strain>
    </source>
</reference>
<dbReference type="STRING" id="1434110.MSHOH_3020"/>
<evidence type="ECO:0000256" key="1">
    <source>
        <dbReference type="SAM" id="Phobius"/>
    </source>
</evidence>
<keyword evidence="3" id="KW-1185">Reference proteome</keyword>
<dbReference type="AlphaFoldDB" id="A0A0E3SHY4"/>